<evidence type="ECO:0000313" key="2">
    <source>
        <dbReference type="Proteomes" id="UP000094669"/>
    </source>
</evidence>
<proteinExistence type="predicted"/>
<protein>
    <recommendedName>
        <fullName evidence="3">Homeodomain-like domain protein</fullName>
    </recommendedName>
</protein>
<gene>
    <name evidence="1" type="ORF">BES34_019975</name>
</gene>
<organism evidence="1 2">
    <name type="scientific">Leptospira inadai serovar Lyme</name>
    <dbReference type="NCBI Taxonomy" id="293084"/>
    <lineage>
        <taxon>Bacteria</taxon>
        <taxon>Pseudomonadati</taxon>
        <taxon>Spirochaetota</taxon>
        <taxon>Spirochaetia</taxon>
        <taxon>Leptospirales</taxon>
        <taxon>Leptospiraceae</taxon>
        <taxon>Leptospira</taxon>
    </lineage>
</organism>
<dbReference type="EMBL" id="MCRM02000035">
    <property type="protein sequence ID" value="PNV72110.1"/>
    <property type="molecule type" value="Genomic_DNA"/>
</dbReference>
<name>A0ABX4YDL7_9LEPT</name>
<evidence type="ECO:0000313" key="1">
    <source>
        <dbReference type="EMBL" id="PNV72110.1"/>
    </source>
</evidence>
<dbReference type="RefSeq" id="WP_010410406.1">
    <property type="nucleotide sequence ID" value="NZ_MCRM02000035.1"/>
</dbReference>
<keyword evidence="2" id="KW-1185">Reference proteome</keyword>
<comment type="caution">
    <text evidence="1">The sequence shown here is derived from an EMBL/GenBank/DDBJ whole genome shotgun (WGS) entry which is preliminary data.</text>
</comment>
<evidence type="ECO:0008006" key="3">
    <source>
        <dbReference type="Google" id="ProtNLM"/>
    </source>
</evidence>
<dbReference type="Proteomes" id="UP000094669">
    <property type="component" value="Unassembled WGS sequence"/>
</dbReference>
<accession>A0ABX4YDL7</accession>
<sequence length="121" mass="14290">MTRQKNELIVNKGKDLAFSDDRKTEIESVRPEDFGYDPNKQKYPKLSIPQEQALFLSVAIPKIRPQKIAEKLGYSVCTIYYWRTLPEFKRALEKEEEIQMRIFRESGILKRKLERIILSGL</sequence>
<reference evidence="1" key="1">
    <citation type="submission" date="2018-01" db="EMBL/GenBank/DDBJ databases">
        <title>Genomic characterization of Leptospira inadai serogroup Lyme isolated from captured rat in Brazil and comparative analysis with human reference strain.</title>
        <authorList>
            <person name="Moreno L.Z."/>
            <person name="Loureiro A.P."/>
            <person name="Miraglia F."/>
            <person name="Kremer F.S."/>
            <person name="Eslabao M.R."/>
            <person name="Dellagostin O.A."/>
            <person name="Lilenbaum W."/>
            <person name="Moreno A.M."/>
        </authorList>
    </citation>
    <scope>NUCLEOTIDE SEQUENCE [LARGE SCALE GENOMIC DNA]</scope>
    <source>
        <strain evidence="1">M34/99</strain>
    </source>
</reference>